<dbReference type="AlphaFoldDB" id="A0A2J6T6N9"/>
<dbReference type="EMBL" id="KZ613817">
    <property type="protein sequence ID" value="PMD58679.1"/>
    <property type="molecule type" value="Genomic_DNA"/>
</dbReference>
<organism evidence="1 2">
    <name type="scientific">Hyaloscypha bicolor E</name>
    <dbReference type="NCBI Taxonomy" id="1095630"/>
    <lineage>
        <taxon>Eukaryota</taxon>
        <taxon>Fungi</taxon>
        <taxon>Dikarya</taxon>
        <taxon>Ascomycota</taxon>
        <taxon>Pezizomycotina</taxon>
        <taxon>Leotiomycetes</taxon>
        <taxon>Helotiales</taxon>
        <taxon>Hyaloscyphaceae</taxon>
        <taxon>Hyaloscypha</taxon>
        <taxon>Hyaloscypha bicolor</taxon>
    </lineage>
</organism>
<evidence type="ECO:0000313" key="1">
    <source>
        <dbReference type="EMBL" id="PMD58679.1"/>
    </source>
</evidence>
<dbReference type="RefSeq" id="XP_024735583.1">
    <property type="nucleotide sequence ID" value="XM_024883206.1"/>
</dbReference>
<reference evidence="1 2" key="1">
    <citation type="submission" date="2016-04" db="EMBL/GenBank/DDBJ databases">
        <title>A degradative enzymes factory behind the ericoid mycorrhizal symbiosis.</title>
        <authorList>
            <consortium name="DOE Joint Genome Institute"/>
            <person name="Martino E."/>
            <person name="Morin E."/>
            <person name="Grelet G."/>
            <person name="Kuo A."/>
            <person name="Kohler A."/>
            <person name="Daghino S."/>
            <person name="Barry K."/>
            <person name="Choi C."/>
            <person name="Cichocki N."/>
            <person name="Clum A."/>
            <person name="Copeland A."/>
            <person name="Hainaut M."/>
            <person name="Haridas S."/>
            <person name="Labutti K."/>
            <person name="Lindquist E."/>
            <person name="Lipzen A."/>
            <person name="Khouja H.-R."/>
            <person name="Murat C."/>
            <person name="Ohm R."/>
            <person name="Olson A."/>
            <person name="Spatafora J."/>
            <person name="Veneault-Fourrey C."/>
            <person name="Henrissat B."/>
            <person name="Grigoriev I."/>
            <person name="Martin F."/>
            <person name="Perotto S."/>
        </authorList>
    </citation>
    <scope>NUCLEOTIDE SEQUENCE [LARGE SCALE GENOMIC DNA]</scope>
    <source>
        <strain evidence="1 2">E</strain>
    </source>
</reference>
<dbReference type="GeneID" id="36591283"/>
<dbReference type="InParanoid" id="A0A2J6T6N9"/>
<name>A0A2J6T6N9_9HELO</name>
<dbReference type="OrthoDB" id="3469466at2759"/>
<protein>
    <submittedName>
        <fullName evidence="1">Uncharacterized protein</fullName>
    </submittedName>
</protein>
<sequence>MDFLRYNQIYPNSVEALPHKLLVIRKLNEVIANGGEISSDDIILAILVLVFHETLKVTEEKRRPFNFPLRKAQWLNIYGHIKSIFERRKAVLDLPNLRGGLETFQIPGLAKTVVGFGFLSLSLLFPDPRDKPTPTTTAATSSMIFGVAVVAVVAPLPNTYDMLQIYVSRLKAVIGISSLLVLQRNTSNCASQKLQYHLDKFLLWGLVLGGIASLDKPERAWFVEQLKIVKEVL</sequence>
<proteinExistence type="predicted"/>
<keyword evidence="2" id="KW-1185">Reference proteome</keyword>
<dbReference type="Proteomes" id="UP000235371">
    <property type="component" value="Unassembled WGS sequence"/>
</dbReference>
<accession>A0A2J6T6N9</accession>
<gene>
    <name evidence="1" type="ORF">K444DRAFT_630383</name>
</gene>
<evidence type="ECO:0000313" key="2">
    <source>
        <dbReference type="Proteomes" id="UP000235371"/>
    </source>
</evidence>